<reference evidence="2 3" key="1">
    <citation type="journal article" date="2013" name="PLoS Genet.">
        <title>Genomic mechanisms accounting for the adaptation to parasitism in nematode-trapping fungi.</title>
        <authorList>
            <person name="Meerupati T."/>
            <person name="Andersson K.M."/>
            <person name="Friman E."/>
            <person name="Kumar D."/>
            <person name="Tunlid A."/>
            <person name="Ahren D."/>
        </authorList>
    </citation>
    <scope>NUCLEOTIDE SEQUENCE [LARGE SCALE GENOMIC DNA]</scope>
    <source>
        <strain evidence="2 3">CBS 200.50</strain>
    </source>
</reference>
<dbReference type="AlphaFoldDB" id="S8ACR7"/>
<reference evidence="3" key="2">
    <citation type="submission" date="2013-04" db="EMBL/GenBank/DDBJ databases">
        <title>Genomic mechanisms accounting for the adaptation to parasitism in nematode-trapping fungi.</title>
        <authorList>
            <person name="Ahren D.G."/>
        </authorList>
    </citation>
    <scope>NUCLEOTIDE SEQUENCE [LARGE SCALE GENOMIC DNA]</scope>
    <source>
        <strain evidence="3">CBS 200.50</strain>
    </source>
</reference>
<dbReference type="EMBL" id="AQGS01000522">
    <property type="protein sequence ID" value="EPS38861.1"/>
    <property type="molecule type" value="Genomic_DNA"/>
</dbReference>
<gene>
    <name evidence="2" type="ORF">H072_7360</name>
</gene>
<feature type="compositionally biased region" description="Polar residues" evidence="1">
    <location>
        <begin position="238"/>
        <end position="252"/>
    </location>
</feature>
<comment type="caution">
    <text evidence="2">The sequence shown here is derived from an EMBL/GenBank/DDBJ whole genome shotgun (WGS) entry which is preliminary data.</text>
</comment>
<evidence type="ECO:0000256" key="1">
    <source>
        <dbReference type="SAM" id="MobiDB-lite"/>
    </source>
</evidence>
<organism evidence="2 3">
    <name type="scientific">Dactylellina haptotyla (strain CBS 200.50)</name>
    <name type="common">Nematode-trapping fungus</name>
    <name type="synonym">Monacrosporium haptotylum</name>
    <dbReference type="NCBI Taxonomy" id="1284197"/>
    <lineage>
        <taxon>Eukaryota</taxon>
        <taxon>Fungi</taxon>
        <taxon>Dikarya</taxon>
        <taxon>Ascomycota</taxon>
        <taxon>Pezizomycotina</taxon>
        <taxon>Orbiliomycetes</taxon>
        <taxon>Orbiliales</taxon>
        <taxon>Orbiliaceae</taxon>
        <taxon>Dactylellina</taxon>
    </lineage>
</organism>
<name>S8ACR7_DACHA</name>
<evidence type="ECO:0000313" key="2">
    <source>
        <dbReference type="EMBL" id="EPS38861.1"/>
    </source>
</evidence>
<dbReference type="Proteomes" id="UP000015100">
    <property type="component" value="Unassembled WGS sequence"/>
</dbReference>
<dbReference type="OMA" id="INEVNRY"/>
<evidence type="ECO:0000313" key="3">
    <source>
        <dbReference type="Proteomes" id="UP000015100"/>
    </source>
</evidence>
<keyword evidence="3" id="KW-1185">Reference proteome</keyword>
<accession>S8ACR7</accession>
<sequence length="252" mass="28398">MPCVATEIKKGRRHKPYKRPYGAGHLVREHCYGAPDIFTPVKYNRYPNDTETAYYIDHISLIDNWELGADDRAKLVRRRGKEVYVAVLVEIKGTYELALQVECLEDETVDDVVHFIIETMHEVTDGDNEIPRAEGFAFDILYNERSLLGKINEVNRYLGERMLVSEVFRDPGSDGEFDLIWKEYDAHGKLFEDLTIAVDSSHGTSPIEEDSSSGSYSETPDADDAGRYPVVGHRGGIPSSNLMTDAARNSSC</sequence>
<dbReference type="HOGENOM" id="CLU_1102740_0_0_1"/>
<protein>
    <submittedName>
        <fullName evidence="2">Uncharacterized protein</fullName>
    </submittedName>
</protein>
<feature type="region of interest" description="Disordered" evidence="1">
    <location>
        <begin position="201"/>
        <end position="252"/>
    </location>
</feature>
<proteinExistence type="predicted"/>